<evidence type="ECO:0000313" key="3">
    <source>
        <dbReference type="Proteomes" id="UP001227230"/>
    </source>
</evidence>
<proteinExistence type="predicted"/>
<keyword evidence="3" id="KW-1185">Reference proteome</keyword>
<sequence length="47" mass="5522">MVTTPNAHLSLVMLEFQLLLRTVLWLRILSDNIMDIHSMILLQRIAF</sequence>
<gene>
    <name evidence="2" type="ORF">VitviT2T_020492</name>
</gene>
<dbReference type="EMBL" id="CP126660">
    <property type="protein sequence ID" value="WKA02284.1"/>
    <property type="molecule type" value="Genomic_DNA"/>
</dbReference>
<accession>A0ABY9D3Y6</accession>
<keyword evidence="1" id="KW-0472">Membrane</keyword>
<evidence type="ECO:0000256" key="1">
    <source>
        <dbReference type="SAM" id="Phobius"/>
    </source>
</evidence>
<protein>
    <submittedName>
        <fullName evidence="2">Uncharacterized protein</fullName>
    </submittedName>
</protein>
<name>A0ABY9D3Y6_VITVI</name>
<evidence type="ECO:0000313" key="2">
    <source>
        <dbReference type="EMBL" id="WKA02284.1"/>
    </source>
</evidence>
<dbReference type="Proteomes" id="UP001227230">
    <property type="component" value="Chromosome 13"/>
</dbReference>
<feature type="transmembrane region" description="Helical" evidence="1">
    <location>
        <begin position="6"/>
        <end position="29"/>
    </location>
</feature>
<reference evidence="2 3" key="1">
    <citation type="journal article" date="2023" name="Hortic Res">
        <title>The complete reference genome for grapevine (Vitis vinifera L.) genetics and breeding.</title>
        <authorList>
            <person name="Shi X."/>
            <person name="Cao S."/>
            <person name="Wang X."/>
            <person name="Huang S."/>
            <person name="Wang Y."/>
            <person name="Liu Z."/>
            <person name="Liu W."/>
            <person name="Leng X."/>
            <person name="Peng Y."/>
            <person name="Wang N."/>
            <person name="Wang Y."/>
            <person name="Ma Z."/>
            <person name="Xu X."/>
            <person name="Zhang F."/>
            <person name="Xue H."/>
            <person name="Zhong H."/>
            <person name="Wang Y."/>
            <person name="Zhang K."/>
            <person name="Velt A."/>
            <person name="Avia K."/>
            <person name="Holtgrawe D."/>
            <person name="Grimplet J."/>
            <person name="Matus J.T."/>
            <person name="Ware D."/>
            <person name="Wu X."/>
            <person name="Wang H."/>
            <person name="Liu C."/>
            <person name="Fang Y."/>
            <person name="Rustenholz C."/>
            <person name="Cheng Z."/>
            <person name="Xiao H."/>
            <person name="Zhou Y."/>
        </authorList>
    </citation>
    <scope>NUCLEOTIDE SEQUENCE [LARGE SCALE GENOMIC DNA]</scope>
    <source>
        <strain evidence="3">cv. Pinot noir / PN40024</strain>
        <tissue evidence="2">Leaf</tissue>
    </source>
</reference>
<organism evidence="2 3">
    <name type="scientific">Vitis vinifera</name>
    <name type="common">Grape</name>
    <dbReference type="NCBI Taxonomy" id="29760"/>
    <lineage>
        <taxon>Eukaryota</taxon>
        <taxon>Viridiplantae</taxon>
        <taxon>Streptophyta</taxon>
        <taxon>Embryophyta</taxon>
        <taxon>Tracheophyta</taxon>
        <taxon>Spermatophyta</taxon>
        <taxon>Magnoliopsida</taxon>
        <taxon>eudicotyledons</taxon>
        <taxon>Gunneridae</taxon>
        <taxon>Pentapetalae</taxon>
        <taxon>rosids</taxon>
        <taxon>Vitales</taxon>
        <taxon>Vitaceae</taxon>
        <taxon>Viteae</taxon>
        <taxon>Vitis</taxon>
    </lineage>
</organism>
<keyword evidence="1" id="KW-1133">Transmembrane helix</keyword>
<keyword evidence="1" id="KW-0812">Transmembrane</keyword>